<feature type="domain" description="Beta-lactamase-related" evidence="1">
    <location>
        <begin position="6"/>
        <end position="343"/>
    </location>
</feature>
<dbReference type="Gene3D" id="2.40.128.600">
    <property type="match status" value="1"/>
</dbReference>
<proteinExistence type="predicted"/>
<gene>
    <name evidence="3" type="ORF">D3871_24620</name>
</gene>
<keyword evidence="3" id="KW-0378">Hydrolase</keyword>
<evidence type="ECO:0000313" key="4">
    <source>
        <dbReference type="Proteomes" id="UP000265955"/>
    </source>
</evidence>
<keyword evidence="4" id="KW-1185">Reference proteome</keyword>
<dbReference type="Gene3D" id="3.40.710.10">
    <property type="entry name" value="DD-peptidase/beta-lactamase superfamily"/>
    <property type="match status" value="1"/>
</dbReference>
<dbReference type="Pfam" id="PF11954">
    <property type="entry name" value="DUF3471"/>
    <property type="match status" value="1"/>
</dbReference>
<dbReference type="Proteomes" id="UP000265955">
    <property type="component" value="Unassembled WGS sequence"/>
</dbReference>
<protein>
    <submittedName>
        <fullName evidence="3">Serine hydrolase</fullName>
    </submittedName>
</protein>
<dbReference type="AlphaFoldDB" id="A0A3A3FKK5"/>
<dbReference type="InterPro" id="IPR001466">
    <property type="entry name" value="Beta-lactam-related"/>
</dbReference>
<comment type="caution">
    <text evidence="3">The sequence shown here is derived from an EMBL/GenBank/DDBJ whole genome shotgun (WGS) entry which is preliminary data.</text>
</comment>
<dbReference type="InterPro" id="IPR021860">
    <property type="entry name" value="Peptidase_S12_Pab87-rel_C"/>
</dbReference>
<evidence type="ECO:0000259" key="2">
    <source>
        <dbReference type="Pfam" id="PF11954"/>
    </source>
</evidence>
<dbReference type="OrthoDB" id="9801061at2"/>
<evidence type="ECO:0000313" key="3">
    <source>
        <dbReference type="EMBL" id="RJF91865.1"/>
    </source>
</evidence>
<dbReference type="InterPro" id="IPR012338">
    <property type="entry name" value="Beta-lactam/transpept-like"/>
</dbReference>
<name>A0A3A3FKK5_9BURK</name>
<feature type="domain" description="Peptidase S12 Pab87-related C-terminal" evidence="2">
    <location>
        <begin position="394"/>
        <end position="480"/>
    </location>
</feature>
<sequence>MDTDKFDRYVKSTMDSWHCPGASICIIREDEVIYQRAFGLRDTEKRLPLTEETRFPLGSVTKSITAMSAALLVDDGLLDWDKPVLHYMPEFILDDAYATRHVTVRDMLSHRTGLPRYDFASWRLNLPVSEFIKRMRFLKPSATFREKAQYTNIMYYAAGYLIEKIAGQRWDEFIAERIFSPLGMTASNFGPAFSGTDVPLAKGHRIERDDEGKFNRWTQLPFNRYTELSPGAAGALYSTLTDMIKWLKVHLGDGKFGDVRLVSKANLKQMHMPQMMIPTNDMGYAMSGLTMSAYGLGWMIRPYPYAAGTMISHDGTIEGHCAIVGFVPESKIGVIVLTNAYAPQIPHILLREAMDRARGLPSQDWSARFHQTYAPIFAAAGKGNLVSIEASQGSTPMSHPLEAYTGTYTSPGYPDFAVKLENGKLYGCTVGSMPWSELNHQVLNTFEWIASDWSERIKTRFVIDDNDEVGSVSLALAEGVPDIVFTRKPIMLSPETTSAISGAYDGDVEGLVFSISGKDGKIYWQQMNEPAIEARPCKFDGSDLELRVSQSRVLLIQTDRKFTHLVLQTPKAVYKATKR</sequence>
<dbReference type="EMBL" id="QYUO01000003">
    <property type="protein sequence ID" value="RJF91865.1"/>
    <property type="molecule type" value="Genomic_DNA"/>
</dbReference>
<dbReference type="InterPro" id="IPR050491">
    <property type="entry name" value="AmpC-like"/>
</dbReference>
<organism evidence="3 4">
    <name type="scientific">Noviherbaspirillum saxi</name>
    <dbReference type="NCBI Taxonomy" id="2320863"/>
    <lineage>
        <taxon>Bacteria</taxon>
        <taxon>Pseudomonadati</taxon>
        <taxon>Pseudomonadota</taxon>
        <taxon>Betaproteobacteria</taxon>
        <taxon>Burkholderiales</taxon>
        <taxon>Oxalobacteraceae</taxon>
        <taxon>Noviherbaspirillum</taxon>
    </lineage>
</organism>
<dbReference type="PANTHER" id="PTHR46825:SF15">
    <property type="entry name" value="BETA-LACTAMASE-RELATED DOMAIN-CONTAINING PROTEIN"/>
    <property type="match status" value="1"/>
</dbReference>
<dbReference type="SUPFAM" id="SSF56601">
    <property type="entry name" value="beta-lactamase/transpeptidase-like"/>
    <property type="match status" value="1"/>
</dbReference>
<accession>A0A3A3FKK5</accession>
<dbReference type="GO" id="GO:0016787">
    <property type="term" value="F:hydrolase activity"/>
    <property type="evidence" value="ECO:0007669"/>
    <property type="project" value="UniProtKB-KW"/>
</dbReference>
<evidence type="ECO:0000259" key="1">
    <source>
        <dbReference type="Pfam" id="PF00144"/>
    </source>
</evidence>
<dbReference type="PANTHER" id="PTHR46825">
    <property type="entry name" value="D-ALANYL-D-ALANINE-CARBOXYPEPTIDASE/ENDOPEPTIDASE AMPH"/>
    <property type="match status" value="1"/>
</dbReference>
<reference evidence="4" key="1">
    <citation type="submission" date="2018-09" db="EMBL/GenBank/DDBJ databases">
        <authorList>
            <person name="Zhu H."/>
        </authorList>
    </citation>
    <scope>NUCLEOTIDE SEQUENCE [LARGE SCALE GENOMIC DNA]</scope>
    <source>
        <strain evidence="4">K1R23-30</strain>
    </source>
</reference>
<dbReference type="Pfam" id="PF00144">
    <property type="entry name" value="Beta-lactamase"/>
    <property type="match status" value="1"/>
</dbReference>
<dbReference type="RefSeq" id="WP_119771763.1">
    <property type="nucleotide sequence ID" value="NZ_QYUO01000003.1"/>
</dbReference>